<evidence type="ECO:0000256" key="4">
    <source>
        <dbReference type="ARBA" id="ARBA00022989"/>
    </source>
</evidence>
<dbReference type="InterPro" id="IPR051401">
    <property type="entry name" value="GtrA_CellWall_Glycosyl"/>
</dbReference>
<name>A0A921GDQ7_9ACTN</name>
<dbReference type="Pfam" id="PF04138">
    <property type="entry name" value="GtrA_DPMS_TM"/>
    <property type="match status" value="1"/>
</dbReference>
<feature type="transmembrane region" description="Helical" evidence="6">
    <location>
        <begin position="103"/>
        <end position="124"/>
    </location>
</feature>
<dbReference type="GO" id="GO:0005886">
    <property type="term" value="C:plasma membrane"/>
    <property type="evidence" value="ECO:0007669"/>
    <property type="project" value="TreeGrafter"/>
</dbReference>
<keyword evidence="5 6" id="KW-0472">Membrane</keyword>
<organism evidence="8 9">
    <name type="scientific">Thermophilibacter provencensis</name>
    <dbReference type="NCBI Taxonomy" id="1852386"/>
    <lineage>
        <taxon>Bacteria</taxon>
        <taxon>Bacillati</taxon>
        <taxon>Actinomycetota</taxon>
        <taxon>Coriobacteriia</taxon>
        <taxon>Coriobacteriales</taxon>
        <taxon>Atopobiaceae</taxon>
        <taxon>Thermophilibacter</taxon>
    </lineage>
</organism>
<feature type="transmembrane region" description="Helical" evidence="6">
    <location>
        <begin position="75"/>
        <end position="97"/>
    </location>
</feature>
<dbReference type="AlphaFoldDB" id="A0A921GDQ7"/>
<gene>
    <name evidence="8" type="ORF">K8U72_01030</name>
</gene>
<evidence type="ECO:0000259" key="7">
    <source>
        <dbReference type="Pfam" id="PF04138"/>
    </source>
</evidence>
<proteinExistence type="inferred from homology"/>
<reference evidence="8" key="1">
    <citation type="journal article" date="2021" name="PeerJ">
        <title>Extensive microbial diversity within the chicken gut microbiome revealed by metagenomics and culture.</title>
        <authorList>
            <person name="Gilroy R."/>
            <person name="Ravi A."/>
            <person name="Getino M."/>
            <person name="Pursley I."/>
            <person name="Horton D.L."/>
            <person name="Alikhan N.F."/>
            <person name="Baker D."/>
            <person name="Gharbi K."/>
            <person name="Hall N."/>
            <person name="Watson M."/>
            <person name="Adriaenssens E.M."/>
            <person name="Foster-Nyarko E."/>
            <person name="Jarju S."/>
            <person name="Secka A."/>
            <person name="Antonio M."/>
            <person name="Oren A."/>
            <person name="Chaudhuri R.R."/>
            <person name="La Ragione R."/>
            <person name="Hildebrand F."/>
            <person name="Pallen M.J."/>
        </authorList>
    </citation>
    <scope>NUCLEOTIDE SEQUENCE</scope>
    <source>
        <strain evidence="8">CHK124-7917</strain>
    </source>
</reference>
<comment type="caution">
    <text evidence="8">The sequence shown here is derived from an EMBL/GenBank/DDBJ whole genome shotgun (WGS) entry which is preliminary data.</text>
</comment>
<dbReference type="GO" id="GO:0000271">
    <property type="term" value="P:polysaccharide biosynthetic process"/>
    <property type="evidence" value="ECO:0007669"/>
    <property type="project" value="InterPro"/>
</dbReference>
<feature type="domain" description="GtrA/DPMS transmembrane" evidence="7">
    <location>
        <begin position="12"/>
        <end position="129"/>
    </location>
</feature>
<dbReference type="EMBL" id="DYWQ01000013">
    <property type="protein sequence ID" value="HJF44360.1"/>
    <property type="molecule type" value="Genomic_DNA"/>
</dbReference>
<comment type="subcellular location">
    <subcellularLocation>
        <location evidence="1">Membrane</location>
        <topology evidence="1">Multi-pass membrane protein</topology>
    </subcellularLocation>
</comment>
<reference evidence="8" key="2">
    <citation type="submission" date="2021-09" db="EMBL/GenBank/DDBJ databases">
        <authorList>
            <person name="Gilroy R."/>
        </authorList>
    </citation>
    <scope>NUCLEOTIDE SEQUENCE</scope>
    <source>
        <strain evidence="8">CHK124-7917</strain>
    </source>
</reference>
<dbReference type="RefSeq" id="WP_274958447.1">
    <property type="nucleotide sequence ID" value="NZ_DYWQ01000013.1"/>
</dbReference>
<keyword evidence="4 6" id="KW-1133">Transmembrane helix</keyword>
<dbReference type="Proteomes" id="UP000697330">
    <property type="component" value="Unassembled WGS sequence"/>
</dbReference>
<sequence length="133" mass="14848">MSLRSLVEQFLKFGVVGAIAFVIDYGILMLLSQVVCWDPVLSSAISFTVSVVFNYVASMRYVFTRREDLSREREFVIFVVLSIIGLAINSACIWAGTQAFGDGALAVTATKVVATIIVALWNFWSRKRWLEAK</sequence>
<comment type="similarity">
    <text evidence="2">Belongs to the GtrA family.</text>
</comment>
<feature type="transmembrane region" description="Helical" evidence="6">
    <location>
        <begin position="12"/>
        <end position="34"/>
    </location>
</feature>
<evidence type="ECO:0000256" key="1">
    <source>
        <dbReference type="ARBA" id="ARBA00004141"/>
    </source>
</evidence>
<keyword evidence="3 6" id="KW-0812">Transmembrane</keyword>
<accession>A0A921GDQ7</accession>
<dbReference type="PANTHER" id="PTHR38459:SF1">
    <property type="entry name" value="PROPHAGE BACTOPRENOL-LINKED GLUCOSE TRANSLOCASE HOMOLOG"/>
    <property type="match status" value="1"/>
</dbReference>
<dbReference type="PANTHER" id="PTHR38459">
    <property type="entry name" value="PROPHAGE BACTOPRENOL-LINKED GLUCOSE TRANSLOCASE HOMOLOG"/>
    <property type="match status" value="1"/>
</dbReference>
<evidence type="ECO:0000256" key="6">
    <source>
        <dbReference type="SAM" id="Phobius"/>
    </source>
</evidence>
<evidence type="ECO:0000313" key="9">
    <source>
        <dbReference type="Proteomes" id="UP000697330"/>
    </source>
</evidence>
<protein>
    <submittedName>
        <fullName evidence="8">GtrA family protein</fullName>
    </submittedName>
</protein>
<feature type="transmembrane region" description="Helical" evidence="6">
    <location>
        <begin position="40"/>
        <end position="63"/>
    </location>
</feature>
<evidence type="ECO:0000256" key="3">
    <source>
        <dbReference type="ARBA" id="ARBA00022692"/>
    </source>
</evidence>
<dbReference type="InterPro" id="IPR007267">
    <property type="entry name" value="GtrA_DPMS_TM"/>
</dbReference>
<evidence type="ECO:0000256" key="5">
    <source>
        <dbReference type="ARBA" id="ARBA00023136"/>
    </source>
</evidence>
<evidence type="ECO:0000313" key="8">
    <source>
        <dbReference type="EMBL" id="HJF44360.1"/>
    </source>
</evidence>
<evidence type="ECO:0000256" key="2">
    <source>
        <dbReference type="ARBA" id="ARBA00009399"/>
    </source>
</evidence>